<gene>
    <name evidence="1" type="ORF">ROHU_021672</name>
</gene>
<evidence type="ECO:0000313" key="1">
    <source>
        <dbReference type="EMBL" id="RXN25123.1"/>
    </source>
</evidence>
<reference evidence="1 2" key="1">
    <citation type="submission" date="2018-03" db="EMBL/GenBank/DDBJ databases">
        <title>Draft genome sequence of Rohu Carp (Labeo rohita).</title>
        <authorList>
            <person name="Das P."/>
            <person name="Kushwaha B."/>
            <person name="Joshi C.G."/>
            <person name="Kumar D."/>
            <person name="Nagpure N.S."/>
            <person name="Sahoo L."/>
            <person name="Das S.P."/>
            <person name="Bit A."/>
            <person name="Patnaik S."/>
            <person name="Meher P.K."/>
            <person name="Jayasankar P."/>
            <person name="Koringa P.G."/>
            <person name="Patel N.V."/>
            <person name="Hinsu A.T."/>
            <person name="Kumar R."/>
            <person name="Pandey M."/>
            <person name="Agarwal S."/>
            <person name="Srivastava S."/>
            <person name="Singh M."/>
            <person name="Iquebal M.A."/>
            <person name="Jaiswal S."/>
            <person name="Angadi U.B."/>
            <person name="Kumar N."/>
            <person name="Raza M."/>
            <person name="Shah T.M."/>
            <person name="Rai A."/>
            <person name="Jena J.K."/>
        </authorList>
    </citation>
    <scope>NUCLEOTIDE SEQUENCE [LARGE SCALE GENOMIC DNA]</scope>
    <source>
        <strain evidence="1">DASCIFA01</strain>
        <tissue evidence="1">Testis</tissue>
    </source>
</reference>
<accession>A0A498MZ13</accession>
<dbReference type="Proteomes" id="UP000290572">
    <property type="component" value="Unassembled WGS sequence"/>
</dbReference>
<comment type="caution">
    <text evidence="1">The sequence shown here is derived from an EMBL/GenBank/DDBJ whole genome shotgun (WGS) entry which is preliminary data.</text>
</comment>
<keyword evidence="2" id="KW-1185">Reference proteome</keyword>
<name>A0A498MZ13_LABRO</name>
<organism evidence="1 2">
    <name type="scientific">Labeo rohita</name>
    <name type="common">Indian major carp</name>
    <name type="synonym">Cyprinus rohita</name>
    <dbReference type="NCBI Taxonomy" id="84645"/>
    <lineage>
        <taxon>Eukaryota</taxon>
        <taxon>Metazoa</taxon>
        <taxon>Chordata</taxon>
        <taxon>Craniata</taxon>
        <taxon>Vertebrata</taxon>
        <taxon>Euteleostomi</taxon>
        <taxon>Actinopterygii</taxon>
        <taxon>Neopterygii</taxon>
        <taxon>Teleostei</taxon>
        <taxon>Ostariophysi</taxon>
        <taxon>Cypriniformes</taxon>
        <taxon>Cyprinidae</taxon>
        <taxon>Labeoninae</taxon>
        <taxon>Labeonini</taxon>
        <taxon>Labeo</taxon>
    </lineage>
</organism>
<dbReference type="EMBL" id="QBIY01012421">
    <property type="protein sequence ID" value="RXN25123.1"/>
    <property type="molecule type" value="Genomic_DNA"/>
</dbReference>
<evidence type="ECO:0000313" key="2">
    <source>
        <dbReference type="Proteomes" id="UP000290572"/>
    </source>
</evidence>
<dbReference type="AlphaFoldDB" id="A0A498MZ13"/>
<proteinExistence type="predicted"/>
<protein>
    <submittedName>
        <fullName evidence="1">Uncharacterized protein</fullName>
    </submittedName>
</protein>
<sequence>MHLDAKTTLSALCRCANISYYRRRVLTSPYALLQLCVLAATGVFAARTDSSAIGPPVSKTYWKESLLARM</sequence>